<dbReference type="Proteomes" id="UP000790377">
    <property type="component" value="Unassembled WGS sequence"/>
</dbReference>
<gene>
    <name evidence="1" type="ORF">BJ138DRAFT_1100116</name>
</gene>
<organism evidence="1 2">
    <name type="scientific">Hygrophoropsis aurantiaca</name>
    <dbReference type="NCBI Taxonomy" id="72124"/>
    <lineage>
        <taxon>Eukaryota</taxon>
        <taxon>Fungi</taxon>
        <taxon>Dikarya</taxon>
        <taxon>Basidiomycota</taxon>
        <taxon>Agaricomycotina</taxon>
        <taxon>Agaricomycetes</taxon>
        <taxon>Agaricomycetidae</taxon>
        <taxon>Boletales</taxon>
        <taxon>Coniophorineae</taxon>
        <taxon>Hygrophoropsidaceae</taxon>
        <taxon>Hygrophoropsis</taxon>
    </lineage>
</organism>
<proteinExistence type="predicted"/>
<name>A0ACB8AI25_9AGAM</name>
<protein>
    <submittedName>
        <fullName evidence="1">Uncharacterized protein</fullName>
    </submittedName>
</protein>
<evidence type="ECO:0000313" key="2">
    <source>
        <dbReference type="Proteomes" id="UP000790377"/>
    </source>
</evidence>
<keyword evidence="2" id="KW-1185">Reference proteome</keyword>
<sequence length="427" mass="47157">MHPCLLVPELSYLIFESLNPFLTRGSGSHLKDLAAVARTCQALSATALDALWHTQHSLAPLALCLGDDIVEVEASNEDRILTARIKLSGTEAREANLGIPITEYVVEWERALPYARRIKVISSDYAERKRWSVDDTVVSALLTGVAGNPFPRLTHLEYNAIAPASSELFIGLVSTLLNTNVTSLQIHVSKEFEHLNIASVLSVLPDRCPWIRNLSISLDIRDPKVLSQVPYWIAPLRFLEHLDLQMRYTQGPPIPFATSYPSSTDKCPPQPIAFLPRLRTLKMTSRLTHSIPFVQHIHSPSLEEIRLTFVGQLTGRALSTLCACVTARPGWMASLRVISLSGGDPIGETSCKAVRLSAKDLSSDGRSCGKWRIESGLKVMELFADQGFAALMFGLLICRPGYMIASFATDDLRRPTEAFDISSCFDV</sequence>
<accession>A0ACB8AI25</accession>
<reference evidence="1" key="1">
    <citation type="journal article" date="2021" name="New Phytol.">
        <title>Evolutionary innovations through gain and loss of genes in the ectomycorrhizal Boletales.</title>
        <authorList>
            <person name="Wu G."/>
            <person name="Miyauchi S."/>
            <person name="Morin E."/>
            <person name="Kuo A."/>
            <person name="Drula E."/>
            <person name="Varga T."/>
            <person name="Kohler A."/>
            <person name="Feng B."/>
            <person name="Cao Y."/>
            <person name="Lipzen A."/>
            <person name="Daum C."/>
            <person name="Hundley H."/>
            <person name="Pangilinan J."/>
            <person name="Johnson J."/>
            <person name="Barry K."/>
            <person name="LaButti K."/>
            <person name="Ng V."/>
            <person name="Ahrendt S."/>
            <person name="Min B."/>
            <person name="Choi I.G."/>
            <person name="Park H."/>
            <person name="Plett J.M."/>
            <person name="Magnuson J."/>
            <person name="Spatafora J.W."/>
            <person name="Nagy L.G."/>
            <person name="Henrissat B."/>
            <person name="Grigoriev I.V."/>
            <person name="Yang Z.L."/>
            <person name="Xu J."/>
            <person name="Martin F.M."/>
        </authorList>
    </citation>
    <scope>NUCLEOTIDE SEQUENCE</scope>
    <source>
        <strain evidence="1">ATCC 28755</strain>
    </source>
</reference>
<evidence type="ECO:0000313" key="1">
    <source>
        <dbReference type="EMBL" id="KAH7912616.1"/>
    </source>
</evidence>
<dbReference type="EMBL" id="MU267647">
    <property type="protein sequence ID" value="KAH7912616.1"/>
    <property type="molecule type" value="Genomic_DNA"/>
</dbReference>
<comment type="caution">
    <text evidence="1">The sequence shown here is derived from an EMBL/GenBank/DDBJ whole genome shotgun (WGS) entry which is preliminary data.</text>
</comment>